<evidence type="ECO:0000256" key="3">
    <source>
        <dbReference type="PROSITE-ProRule" id="PRU00339"/>
    </source>
</evidence>
<keyword evidence="5" id="KW-1185">Reference proteome</keyword>
<reference evidence="4 5" key="1">
    <citation type="submission" date="2016-10" db="EMBL/GenBank/DDBJ databases">
        <authorList>
            <person name="de Groot N.N."/>
        </authorList>
    </citation>
    <scope>NUCLEOTIDE SEQUENCE [LARGE SCALE GENOMIC DNA]</scope>
    <source>
        <strain evidence="4 5">IBRC-M10015</strain>
    </source>
</reference>
<keyword evidence="1" id="KW-0677">Repeat</keyword>
<evidence type="ECO:0000313" key="4">
    <source>
        <dbReference type="EMBL" id="SDK03916.1"/>
    </source>
</evidence>
<dbReference type="AlphaFoldDB" id="A0A1G8YMG4"/>
<dbReference type="Pfam" id="PF13289">
    <property type="entry name" value="SIR2_2"/>
    <property type="match status" value="1"/>
</dbReference>
<dbReference type="InterPro" id="IPR019734">
    <property type="entry name" value="TPR_rpt"/>
</dbReference>
<dbReference type="InterPro" id="IPR029035">
    <property type="entry name" value="DHS-like_NAD/FAD-binding_dom"/>
</dbReference>
<gene>
    <name evidence="4" type="ORF">SAMN05216226_11552</name>
</gene>
<dbReference type="InterPro" id="IPR050498">
    <property type="entry name" value="Ycf3"/>
</dbReference>
<protein>
    <submittedName>
        <fullName evidence="4">Tfp pilus assembly protein PilF</fullName>
    </submittedName>
</protein>
<dbReference type="GO" id="GO:0046813">
    <property type="term" value="P:receptor-mediated virion attachment to host cell"/>
    <property type="evidence" value="ECO:0007669"/>
    <property type="project" value="TreeGrafter"/>
</dbReference>
<proteinExistence type="predicted"/>
<dbReference type="PANTHER" id="PTHR44858">
    <property type="entry name" value="TETRATRICOPEPTIDE REPEAT PROTEIN 6"/>
    <property type="match status" value="1"/>
</dbReference>
<feature type="repeat" description="TPR" evidence="3">
    <location>
        <begin position="421"/>
        <end position="454"/>
    </location>
</feature>
<feature type="repeat" description="TPR" evidence="3">
    <location>
        <begin position="387"/>
        <end position="420"/>
    </location>
</feature>
<dbReference type="PANTHER" id="PTHR44858:SF1">
    <property type="entry name" value="UDP-N-ACETYLGLUCOSAMINE--PEPTIDE N-ACETYLGLUCOSAMINYLTRANSFERASE SPINDLY-RELATED"/>
    <property type="match status" value="1"/>
</dbReference>
<dbReference type="Gene3D" id="3.40.50.1220">
    <property type="entry name" value="TPP-binding domain"/>
    <property type="match status" value="1"/>
</dbReference>
<dbReference type="Pfam" id="PF13181">
    <property type="entry name" value="TPR_8"/>
    <property type="match status" value="1"/>
</dbReference>
<evidence type="ECO:0000313" key="5">
    <source>
        <dbReference type="Proteomes" id="UP000198856"/>
    </source>
</evidence>
<dbReference type="SUPFAM" id="SSF48439">
    <property type="entry name" value="Protein prenylyltransferase"/>
    <property type="match status" value="1"/>
</dbReference>
<dbReference type="PROSITE" id="PS50005">
    <property type="entry name" value="TPR"/>
    <property type="match status" value="5"/>
</dbReference>
<feature type="repeat" description="TPR" evidence="3">
    <location>
        <begin position="489"/>
        <end position="522"/>
    </location>
</feature>
<evidence type="ECO:0000256" key="1">
    <source>
        <dbReference type="ARBA" id="ARBA00022737"/>
    </source>
</evidence>
<dbReference type="InterPro" id="IPR011990">
    <property type="entry name" value="TPR-like_helical_dom_sf"/>
</dbReference>
<dbReference type="SMART" id="SM00028">
    <property type="entry name" value="TPR"/>
    <property type="match status" value="6"/>
</dbReference>
<dbReference type="Gene3D" id="1.25.40.10">
    <property type="entry name" value="Tetratricopeptide repeat domain"/>
    <property type="match status" value="3"/>
</dbReference>
<sequence>MADAEVSKVDVSQLIADVTEYQKHAFLTGAGTSKQAGIPTSGELIEEWQTERYEQAETDKERDAWIETAEEEIGAEQSEYGFWFEQCHPKEVHRRKYIQELVDDVDPTLHHLVLAKMMSESYIPHVLTPNFDDLLFDAFYLYLEDKPNVLAHQALAPEFRLTNDDSTIVKLHGDYLYNNLKNTDSETDNLAPTMRKVVKQTVEEYGLVVVGYSGGDESIMEPLRNAELSQYGIYWCVRSADNLRPEVEELLQQPNVDLVEIESFGSLMAKFEEEIPDVELPAPSDIVDRAEERAEKLRGTVADGDNKATSEEEEELRERTSKRWAATEEYDDGNYARALALINDVIDDKPDDAVAYSIRGMTKQELGQNEGAINDYTQAIELNPDHAVAYYNRGNAKKELGWYEEAIDDYTRAIERNLDKADAYTNRGNAKYKLGRYEEAIDDHTQAIELDPDFAPAYSNRGNVKDKLGRYEEAIDDHTQAIELDPDFAPAYSNRGNVKAELGRYEDAIEDHTQAIEITSESVIALQNRAEMRIITGKYNLALDDASEAKAHSDSTYRQTMSVFLELIAKILHDEDATSEREEYQNLCEKEFTTDWDFEHLDSWLVDANLDTEKREEIEELIELLREHKPDS</sequence>
<dbReference type="EMBL" id="FNFC01000015">
    <property type="protein sequence ID" value="SDK03916.1"/>
    <property type="molecule type" value="Genomic_DNA"/>
</dbReference>
<dbReference type="Proteomes" id="UP000198856">
    <property type="component" value="Unassembled WGS sequence"/>
</dbReference>
<dbReference type="Pfam" id="PF00515">
    <property type="entry name" value="TPR_1"/>
    <property type="match status" value="2"/>
</dbReference>
<dbReference type="RefSeq" id="WP_092704167.1">
    <property type="nucleotide sequence ID" value="NZ_FNFC01000015.1"/>
</dbReference>
<evidence type="ECO:0000256" key="2">
    <source>
        <dbReference type="ARBA" id="ARBA00022803"/>
    </source>
</evidence>
<organism evidence="4 5">
    <name type="scientific">Halovenus aranensis</name>
    <dbReference type="NCBI Taxonomy" id="890420"/>
    <lineage>
        <taxon>Archaea</taxon>
        <taxon>Methanobacteriati</taxon>
        <taxon>Methanobacteriota</taxon>
        <taxon>Stenosarchaea group</taxon>
        <taxon>Halobacteria</taxon>
        <taxon>Halobacteriales</taxon>
        <taxon>Haloarculaceae</taxon>
        <taxon>Halovenus</taxon>
    </lineage>
</organism>
<dbReference type="PROSITE" id="PS50293">
    <property type="entry name" value="TPR_REGION"/>
    <property type="match status" value="2"/>
</dbReference>
<keyword evidence="2 3" id="KW-0802">TPR repeat</keyword>
<feature type="repeat" description="TPR" evidence="3">
    <location>
        <begin position="353"/>
        <end position="386"/>
    </location>
</feature>
<accession>A0A1G8YMG4</accession>
<name>A0A1G8YMG4_9EURY</name>
<dbReference type="STRING" id="890420.SAMN05216226_11552"/>
<dbReference type="Pfam" id="PF13414">
    <property type="entry name" value="TPR_11"/>
    <property type="match status" value="1"/>
</dbReference>
<dbReference type="SUPFAM" id="SSF52467">
    <property type="entry name" value="DHS-like NAD/FAD-binding domain"/>
    <property type="match status" value="1"/>
</dbReference>
<dbReference type="OrthoDB" id="271697at2157"/>
<feature type="repeat" description="TPR" evidence="3">
    <location>
        <begin position="455"/>
        <end position="488"/>
    </location>
</feature>